<protein>
    <submittedName>
        <fullName evidence="5">Putative ribose operon repressor</fullName>
    </submittedName>
</protein>
<dbReference type="PANTHER" id="PTHR30146:SF150">
    <property type="entry name" value="ARABINOSE METABOLISM TRANSCRIPTIONAL REPRESSOR"/>
    <property type="match status" value="1"/>
</dbReference>
<evidence type="ECO:0000256" key="2">
    <source>
        <dbReference type="ARBA" id="ARBA00023125"/>
    </source>
</evidence>
<dbReference type="SUPFAM" id="SSF47413">
    <property type="entry name" value="lambda repressor-like DNA-binding domains"/>
    <property type="match status" value="1"/>
</dbReference>
<dbReference type="EMBL" id="CAKD01000013">
    <property type="protein sequence ID" value="CCI84970.1"/>
    <property type="molecule type" value="Genomic_DNA"/>
</dbReference>
<dbReference type="STRING" id="1423790.BN53_02490"/>
<dbReference type="eggNOG" id="COG1609">
    <property type="taxonomic scope" value="Bacteria"/>
</dbReference>
<dbReference type="SMART" id="SM00354">
    <property type="entry name" value="HTH_LACI"/>
    <property type="match status" value="1"/>
</dbReference>
<dbReference type="PANTHER" id="PTHR30146">
    <property type="entry name" value="LACI-RELATED TRANSCRIPTIONAL REPRESSOR"/>
    <property type="match status" value="1"/>
</dbReference>
<evidence type="ECO:0000256" key="3">
    <source>
        <dbReference type="ARBA" id="ARBA00023163"/>
    </source>
</evidence>
<dbReference type="InterPro" id="IPR000843">
    <property type="entry name" value="HTH_LacI"/>
</dbReference>
<reference evidence="5 6" key="1">
    <citation type="submission" date="2012-06" db="EMBL/GenBank/DDBJ databases">
        <title>Draft Genome Sequence of Lactobacillus pasteurii CRBIP 24.76T.</title>
        <authorList>
            <person name="Cousin S."/>
            <person name="Bouchier C."/>
            <person name="Loux V."/>
            <person name="Ma L."/>
            <person name="Creno S."/>
            <person name="Bizet C."/>
            <person name="Clermont D."/>
        </authorList>
    </citation>
    <scope>NUCLEOTIDE SEQUENCE [LARGE SCALE GENOMIC DNA]</scope>
    <source>
        <strain evidence="6">CRBIP 24.76T</strain>
    </source>
</reference>
<organism evidence="5 6">
    <name type="scientific">Lactobacillus pasteurii DSM 23907 = CRBIP 24.76</name>
    <dbReference type="NCBI Taxonomy" id="1423790"/>
    <lineage>
        <taxon>Bacteria</taxon>
        <taxon>Bacillati</taxon>
        <taxon>Bacillota</taxon>
        <taxon>Bacilli</taxon>
        <taxon>Lactobacillales</taxon>
        <taxon>Lactobacillaceae</taxon>
        <taxon>Lactobacillus</taxon>
    </lineage>
</organism>
<dbReference type="InterPro" id="IPR028082">
    <property type="entry name" value="Peripla_BP_I"/>
</dbReference>
<dbReference type="SUPFAM" id="SSF53822">
    <property type="entry name" value="Periplasmic binding protein-like I"/>
    <property type="match status" value="1"/>
</dbReference>
<dbReference type="CDD" id="cd01392">
    <property type="entry name" value="HTH_LacI"/>
    <property type="match status" value="1"/>
</dbReference>
<dbReference type="GO" id="GO:0000976">
    <property type="term" value="F:transcription cis-regulatory region binding"/>
    <property type="evidence" value="ECO:0007669"/>
    <property type="project" value="TreeGrafter"/>
</dbReference>
<comment type="caution">
    <text evidence="5">The sequence shown here is derived from an EMBL/GenBank/DDBJ whole genome shotgun (WGS) entry which is preliminary data.</text>
</comment>
<dbReference type="Gene3D" id="1.10.260.40">
    <property type="entry name" value="lambda repressor-like DNA-binding domains"/>
    <property type="match status" value="1"/>
</dbReference>
<name>I7JXV4_9LACO</name>
<dbReference type="PROSITE" id="PS00356">
    <property type="entry name" value="HTH_LACI_1"/>
    <property type="match status" value="1"/>
</dbReference>
<dbReference type="Gene3D" id="3.40.50.2300">
    <property type="match status" value="2"/>
</dbReference>
<sequence length="339" mass="38159">MKKIKMSDIAAKANVSRSAVSLALNGKPGVSDETRKKIFDIIDQEGYKPLRKRKKGGVRKIASVNLIIVSDKNGVVSQNYRSLPFFDKLVSSLTQNVSGFGGHVQIDTLSIDNLASDLKTLLEHTKITNAVVLGTDLSRNDIIAINKRIKNVVFVDTYYDDIDADFVTMDNFRGAYTAGKYIISKGYKKIGYVASNKLIPNFYQRRKGFVQALAENGLELEKKYMYSLNPIQLMPSSDLPEFNTKDLPEALFCEDDYMALRLLKEFLKQGLSIPEDIAIMGFDDIYEDVMVIPELTTIHVPIQQIVNQVIFQLQSQAEDSEWEAQKCLVSTHLVERNSI</sequence>
<dbReference type="AlphaFoldDB" id="I7JXV4"/>
<evidence type="ECO:0000313" key="6">
    <source>
        <dbReference type="Proteomes" id="UP000009311"/>
    </source>
</evidence>
<keyword evidence="2" id="KW-0238">DNA-binding</keyword>
<keyword evidence="1" id="KW-0805">Transcription regulation</keyword>
<dbReference type="Proteomes" id="UP000009311">
    <property type="component" value="Unassembled WGS sequence"/>
</dbReference>
<dbReference type="PATRIC" id="fig|1423790.3.peg.1061"/>
<accession>I7JXV4</accession>
<dbReference type="RefSeq" id="WP_009559526.1">
    <property type="nucleotide sequence ID" value="NZ_AYZN01000002.1"/>
</dbReference>
<keyword evidence="3" id="KW-0804">Transcription</keyword>
<proteinExistence type="predicted"/>
<evidence type="ECO:0000256" key="1">
    <source>
        <dbReference type="ARBA" id="ARBA00023015"/>
    </source>
</evidence>
<dbReference type="PROSITE" id="PS50932">
    <property type="entry name" value="HTH_LACI_2"/>
    <property type="match status" value="1"/>
</dbReference>
<dbReference type="Pfam" id="PF13377">
    <property type="entry name" value="Peripla_BP_3"/>
    <property type="match status" value="1"/>
</dbReference>
<dbReference type="InterPro" id="IPR046335">
    <property type="entry name" value="LacI/GalR-like_sensor"/>
</dbReference>
<evidence type="ECO:0000259" key="4">
    <source>
        <dbReference type="PROSITE" id="PS50932"/>
    </source>
</evidence>
<dbReference type="InterPro" id="IPR010982">
    <property type="entry name" value="Lambda_DNA-bd_dom_sf"/>
</dbReference>
<dbReference type="Pfam" id="PF00356">
    <property type="entry name" value="LacI"/>
    <property type="match status" value="1"/>
</dbReference>
<dbReference type="GO" id="GO:0003700">
    <property type="term" value="F:DNA-binding transcription factor activity"/>
    <property type="evidence" value="ECO:0007669"/>
    <property type="project" value="TreeGrafter"/>
</dbReference>
<gene>
    <name evidence="5" type="ORF">BN53_02490</name>
</gene>
<dbReference type="OrthoDB" id="9796186at2"/>
<evidence type="ECO:0000313" key="5">
    <source>
        <dbReference type="EMBL" id="CCI84970.1"/>
    </source>
</evidence>
<feature type="domain" description="HTH lacI-type" evidence="4">
    <location>
        <begin position="4"/>
        <end position="52"/>
    </location>
</feature>
<keyword evidence="6" id="KW-1185">Reference proteome</keyword>